<proteinExistence type="predicted"/>
<feature type="compositionally biased region" description="Basic and acidic residues" evidence="1">
    <location>
        <begin position="328"/>
        <end position="352"/>
    </location>
</feature>
<accession>A0A2H3DAA5</accession>
<dbReference type="EMBL" id="KZ293692">
    <property type="protein sequence ID" value="PBK85203.1"/>
    <property type="molecule type" value="Genomic_DNA"/>
</dbReference>
<evidence type="ECO:0000313" key="2">
    <source>
        <dbReference type="EMBL" id="PBK85203.1"/>
    </source>
</evidence>
<feature type="compositionally biased region" description="Polar residues" evidence="1">
    <location>
        <begin position="89"/>
        <end position="103"/>
    </location>
</feature>
<gene>
    <name evidence="2" type="ORF">ARMGADRAFT_1036498</name>
</gene>
<feature type="compositionally biased region" description="Basic and acidic residues" evidence="1">
    <location>
        <begin position="210"/>
        <end position="223"/>
    </location>
</feature>
<organism evidence="2 3">
    <name type="scientific">Armillaria gallica</name>
    <name type="common">Bulbous honey fungus</name>
    <name type="synonym">Armillaria bulbosa</name>
    <dbReference type="NCBI Taxonomy" id="47427"/>
    <lineage>
        <taxon>Eukaryota</taxon>
        <taxon>Fungi</taxon>
        <taxon>Dikarya</taxon>
        <taxon>Basidiomycota</taxon>
        <taxon>Agaricomycotina</taxon>
        <taxon>Agaricomycetes</taxon>
        <taxon>Agaricomycetidae</taxon>
        <taxon>Agaricales</taxon>
        <taxon>Marasmiineae</taxon>
        <taxon>Physalacriaceae</taxon>
        <taxon>Armillaria</taxon>
    </lineage>
</organism>
<dbReference type="Proteomes" id="UP000217790">
    <property type="component" value="Unassembled WGS sequence"/>
</dbReference>
<dbReference type="OrthoDB" id="3130187at2759"/>
<evidence type="ECO:0000313" key="3">
    <source>
        <dbReference type="Proteomes" id="UP000217790"/>
    </source>
</evidence>
<keyword evidence="3" id="KW-1185">Reference proteome</keyword>
<feature type="region of interest" description="Disordered" evidence="1">
    <location>
        <begin position="254"/>
        <end position="352"/>
    </location>
</feature>
<dbReference type="AlphaFoldDB" id="A0A2H3DAA5"/>
<feature type="compositionally biased region" description="Basic and acidic residues" evidence="1">
    <location>
        <begin position="311"/>
        <end position="321"/>
    </location>
</feature>
<feature type="compositionally biased region" description="Pro residues" evidence="1">
    <location>
        <begin position="1"/>
        <end position="10"/>
    </location>
</feature>
<reference evidence="3" key="1">
    <citation type="journal article" date="2017" name="Nat. Ecol. Evol.">
        <title>Genome expansion and lineage-specific genetic innovations in the forest pathogenic fungi Armillaria.</title>
        <authorList>
            <person name="Sipos G."/>
            <person name="Prasanna A.N."/>
            <person name="Walter M.C."/>
            <person name="O'Connor E."/>
            <person name="Balint B."/>
            <person name="Krizsan K."/>
            <person name="Kiss B."/>
            <person name="Hess J."/>
            <person name="Varga T."/>
            <person name="Slot J."/>
            <person name="Riley R."/>
            <person name="Boka B."/>
            <person name="Rigling D."/>
            <person name="Barry K."/>
            <person name="Lee J."/>
            <person name="Mihaltcheva S."/>
            <person name="LaButti K."/>
            <person name="Lipzen A."/>
            <person name="Waldron R."/>
            <person name="Moloney N.M."/>
            <person name="Sperisen C."/>
            <person name="Kredics L."/>
            <person name="Vagvoelgyi C."/>
            <person name="Patrignani A."/>
            <person name="Fitzpatrick D."/>
            <person name="Nagy I."/>
            <person name="Doyle S."/>
            <person name="Anderson J.B."/>
            <person name="Grigoriev I.V."/>
            <person name="Gueldener U."/>
            <person name="Muensterkoetter M."/>
            <person name="Nagy L.G."/>
        </authorList>
    </citation>
    <scope>NUCLEOTIDE SEQUENCE [LARGE SCALE GENOMIC DNA]</scope>
    <source>
        <strain evidence="3">Ar21-2</strain>
    </source>
</reference>
<sequence>MPPPPKPITPLPQKEKTPAPRKQQSMVPVTPQRAAPQRASNLQVADSVSRLDLLAANPGATTSSSNVLASDSTRVNISKPPMPRFMAPSNAQPMSRTSTTQRKVTPLGKSEVVSNSHPSDSTEAFQKDWSSPLHSKPAQLKIGPPVNTSCSGASTRASSRVLVVNDDEEGQIQEDLVTGGAALFEDDGLADNFSNFDDNKPNAPQDEPMDLDRDESPSGDKEPSPPPMNIARRLHQAPRISFIFDKATGDFIEPHPTIFIPRPTAPPVPSQDLRHSARSQGSPFNPDAAYLKAVQGSKVDTTKKRKKKDVKGKGHTTETKAPHKRARPKDDTSQVKDKLASKKPKLKETVIIDGDEHMAQDFQGRRQLL</sequence>
<dbReference type="InParanoid" id="A0A2H3DAA5"/>
<feature type="compositionally biased region" description="Polar residues" evidence="1">
    <location>
        <begin position="112"/>
        <end position="133"/>
    </location>
</feature>
<name>A0A2H3DAA5_ARMGA</name>
<feature type="compositionally biased region" description="Polar residues" evidence="1">
    <location>
        <begin position="146"/>
        <end position="156"/>
    </location>
</feature>
<feature type="compositionally biased region" description="Polar residues" evidence="1">
    <location>
        <begin position="59"/>
        <end position="76"/>
    </location>
</feature>
<evidence type="ECO:0000256" key="1">
    <source>
        <dbReference type="SAM" id="MobiDB-lite"/>
    </source>
</evidence>
<protein>
    <submittedName>
        <fullName evidence="2">Uncharacterized protein</fullName>
    </submittedName>
</protein>
<feature type="region of interest" description="Disordered" evidence="1">
    <location>
        <begin position="1"/>
        <end position="43"/>
    </location>
</feature>
<feature type="region of interest" description="Disordered" evidence="1">
    <location>
        <begin position="187"/>
        <end position="236"/>
    </location>
</feature>
<feature type="region of interest" description="Disordered" evidence="1">
    <location>
        <begin position="57"/>
        <end position="156"/>
    </location>
</feature>